<feature type="transmembrane region" description="Helical" evidence="8">
    <location>
        <begin position="104"/>
        <end position="122"/>
    </location>
</feature>
<dbReference type="InterPro" id="IPR006741">
    <property type="entry name" value="AgrB"/>
</dbReference>
<gene>
    <name evidence="9" type="ORF">L21TH_1981</name>
</gene>
<keyword evidence="5" id="KW-0378">Hydrolase</keyword>
<feature type="transmembrane region" description="Helical" evidence="8">
    <location>
        <begin position="142"/>
        <end position="159"/>
    </location>
</feature>
<keyword evidence="10" id="KW-1185">Reference proteome</keyword>
<keyword evidence="4 8" id="KW-0812">Transmembrane</keyword>
<dbReference type="Pfam" id="PF04647">
    <property type="entry name" value="AgrB"/>
    <property type="match status" value="1"/>
</dbReference>
<sequence length="188" mass="21706">MRKLAQNIADAIKQNDSNLTELQMKKIRFGMECLLNELSKFLIYLSVFTVFGVVKQYFVSVIFFGLLRGITGGYHEDTYWKCFRTTFILFIIIIFIGTKFSFNFQVSVLLILISLIISYIYAPVDHPNKPIISKKRRIALKYFSMIIIITLGGISFLLHNSLRNVAQLAIFFDSLMIVAGYYKNKSLK</sequence>
<evidence type="ECO:0000313" key="10">
    <source>
        <dbReference type="Proteomes" id="UP000013378"/>
    </source>
</evidence>
<accession>R1CCJ6</accession>
<keyword evidence="3" id="KW-0645">Protease</keyword>
<protein>
    <submittedName>
        <fullName evidence="9">Regulator protein</fullName>
    </submittedName>
</protein>
<dbReference type="SMART" id="SM00793">
    <property type="entry name" value="AgrB"/>
    <property type="match status" value="1"/>
</dbReference>
<dbReference type="GO" id="GO:0016020">
    <property type="term" value="C:membrane"/>
    <property type="evidence" value="ECO:0007669"/>
    <property type="project" value="InterPro"/>
</dbReference>
<evidence type="ECO:0000256" key="8">
    <source>
        <dbReference type="SAM" id="Phobius"/>
    </source>
</evidence>
<dbReference type="GO" id="GO:0008233">
    <property type="term" value="F:peptidase activity"/>
    <property type="evidence" value="ECO:0007669"/>
    <property type="project" value="UniProtKB-KW"/>
</dbReference>
<keyword evidence="1" id="KW-1003">Cell membrane</keyword>
<proteinExistence type="predicted"/>
<dbReference type="STRING" id="1304284.L21TH_1981"/>
<dbReference type="EMBL" id="ARZA01000219">
    <property type="protein sequence ID" value="EOC99989.1"/>
    <property type="molecule type" value="Genomic_DNA"/>
</dbReference>
<name>R1CCJ6_9FIRM</name>
<dbReference type="Proteomes" id="UP000013378">
    <property type="component" value="Unassembled WGS sequence"/>
</dbReference>
<dbReference type="OrthoDB" id="9815055at2"/>
<dbReference type="GO" id="GO:0006508">
    <property type="term" value="P:proteolysis"/>
    <property type="evidence" value="ECO:0007669"/>
    <property type="project" value="UniProtKB-KW"/>
</dbReference>
<evidence type="ECO:0000313" key="9">
    <source>
        <dbReference type="EMBL" id="EOC99989.1"/>
    </source>
</evidence>
<evidence type="ECO:0000256" key="5">
    <source>
        <dbReference type="ARBA" id="ARBA00022801"/>
    </source>
</evidence>
<dbReference type="AlphaFoldDB" id="R1CCJ6"/>
<keyword evidence="6 8" id="KW-1133">Transmembrane helix</keyword>
<evidence type="ECO:0000256" key="7">
    <source>
        <dbReference type="ARBA" id="ARBA00023136"/>
    </source>
</evidence>
<feature type="transmembrane region" description="Helical" evidence="8">
    <location>
        <begin position="41"/>
        <end position="67"/>
    </location>
</feature>
<dbReference type="RefSeq" id="WP_006315135.1">
    <property type="nucleotide sequence ID" value="NZ_ARZA01000219.1"/>
</dbReference>
<evidence type="ECO:0000256" key="2">
    <source>
        <dbReference type="ARBA" id="ARBA00022654"/>
    </source>
</evidence>
<reference evidence="9 10" key="1">
    <citation type="journal article" date="2015" name="Geomicrobiol. J.">
        <title>Caldisalinibacter kiritimatiensis gen. nov., sp. nov., a moderately thermohalophilic thiosulfate-reducing bacterium from a hypersaline microbial mat.</title>
        <authorList>
            <person name="Ben Hania W."/>
            <person name="Joseph M."/>
            <person name="Fiebig A."/>
            <person name="Bunk B."/>
            <person name="Klenk H.-P."/>
            <person name="Fardeau M.-L."/>
            <person name="Spring S."/>
        </authorList>
    </citation>
    <scope>NUCLEOTIDE SEQUENCE [LARGE SCALE GENOMIC DNA]</scope>
    <source>
        <strain evidence="9 10">L21-TH-D2</strain>
    </source>
</reference>
<keyword evidence="2" id="KW-0673">Quorum sensing</keyword>
<evidence type="ECO:0000256" key="3">
    <source>
        <dbReference type="ARBA" id="ARBA00022670"/>
    </source>
</evidence>
<dbReference type="GO" id="GO:0009372">
    <property type="term" value="P:quorum sensing"/>
    <property type="evidence" value="ECO:0007669"/>
    <property type="project" value="UniProtKB-KW"/>
</dbReference>
<evidence type="ECO:0000256" key="4">
    <source>
        <dbReference type="ARBA" id="ARBA00022692"/>
    </source>
</evidence>
<evidence type="ECO:0000256" key="6">
    <source>
        <dbReference type="ARBA" id="ARBA00022989"/>
    </source>
</evidence>
<organism evidence="9 10">
    <name type="scientific">Caldisalinibacter kiritimatiensis</name>
    <dbReference type="NCBI Taxonomy" id="1304284"/>
    <lineage>
        <taxon>Bacteria</taxon>
        <taxon>Bacillati</taxon>
        <taxon>Bacillota</taxon>
        <taxon>Tissierellia</taxon>
        <taxon>Tissierellales</taxon>
        <taxon>Thermohalobacteraceae</taxon>
        <taxon>Caldisalinibacter</taxon>
    </lineage>
</organism>
<keyword evidence="7 8" id="KW-0472">Membrane</keyword>
<evidence type="ECO:0000256" key="1">
    <source>
        <dbReference type="ARBA" id="ARBA00022475"/>
    </source>
</evidence>
<feature type="transmembrane region" description="Helical" evidence="8">
    <location>
        <begin position="79"/>
        <end position="98"/>
    </location>
</feature>
<comment type="caution">
    <text evidence="9">The sequence shown here is derived from an EMBL/GenBank/DDBJ whole genome shotgun (WGS) entry which is preliminary data.</text>
</comment>
<dbReference type="eggNOG" id="COG4512">
    <property type="taxonomic scope" value="Bacteria"/>
</dbReference>
<feature type="transmembrane region" description="Helical" evidence="8">
    <location>
        <begin position="165"/>
        <end position="182"/>
    </location>
</feature>